<sequence>MTRQSFHSFHNSLMMYITVFCGLFRDQISPLHHLRVKVAACLFVSENFALHHVNLYEVNMMLWFNCRCPFCQVWLTLNPVQ</sequence>
<reference evidence="1" key="1">
    <citation type="journal article" date="2011" name="Plant Physiol.">
        <title>Comprehensive sequence analysis of 24,783 barley full-length cDNAs derived from 12 clone libraries.</title>
        <authorList>
            <person name="Matsumoto T."/>
            <person name="Tanaka T."/>
            <person name="Sakai H."/>
            <person name="Amano N."/>
            <person name="Kanamori H."/>
            <person name="Kurita K."/>
            <person name="Kikuta A."/>
            <person name="Kamiya K."/>
            <person name="Yamamoto M."/>
            <person name="Ikawa H."/>
            <person name="Fujii N."/>
            <person name="Hori K."/>
            <person name="Itoh T."/>
            <person name="Sato K."/>
        </authorList>
    </citation>
    <scope>NUCLEOTIDE SEQUENCE</scope>
    <source>
        <tissue evidence="1">Seed</tissue>
    </source>
</reference>
<evidence type="ECO:0000313" key="1">
    <source>
        <dbReference type="EMBL" id="BAK07746.1"/>
    </source>
</evidence>
<protein>
    <submittedName>
        <fullName evidence="1">Predicted protein</fullName>
    </submittedName>
</protein>
<dbReference type="AlphaFoldDB" id="F2EK74"/>
<organism evidence="1">
    <name type="scientific">Hordeum vulgare subsp. vulgare</name>
    <name type="common">Domesticated barley</name>
    <dbReference type="NCBI Taxonomy" id="112509"/>
    <lineage>
        <taxon>Eukaryota</taxon>
        <taxon>Viridiplantae</taxon>
        <taxon>Streptophyta</taxon>
        <taxon>Embryophyta</taxon>
        <taxon>Tracheophyta</taxon>
        <taxon>Spermatophyta</taxon>
        <taxon>Magnoliopsida</taxon>
        <taxon>Liliopsida</taxon>
        <taxon>Poales</taxon>
        <taxon>Poaceae</taxon>
        <taxon>BOP clade</taxon>
        <taxon>Pooideae</taxon>
        <taxon>Triticodae</taxon>
        <taxon>Triticeae</taxon>
        <taxon>Hordeinae</taxon>
        <taxon>Hordeum</taxon>
    </lineage>
</organism>
<dbReference type="EMBL" id="AK376551">
    <property type="protein sequence ID" value="BAK07746.1"/>
    <property type="molecule type" value="mRNA"/>
</dbReference>
<proteinExistence type="evidence at transcript level"/>
<name>F2EK74_HORVV</name>
<accession>F2EK74</accession>